<dbReference type="Proteomes" id="UP001215598">
    <property type="component" value="Unassembled WGS sequence"/>
</dbReference>
<reference evidence="2" key="1">
    <citation type="submission" date="2023-03" db="EMBL/GenBank/DDBJ databases">
        <title>Massive genome expansion in bonnet fungi (Mycena s.s.) driven by repeated elements and novel gene families across ecological guilds.</title>
        <authorList>
            <consortium name="Lawrence Berkeley National Laboratory"/>
            <person name="Harder C.B."/>
            <person name="Miyauchi S."/>
            <person name="Viragh M."/>
            <person name="Kuo A."/>
            <person name="Thoen E."/>
            <person name="Andreopoulos B."/>
            <person name="Lu D."/>
            <person name="Skrede I."/>
            <person name="Drula E."/>
            <person name="Henrissat B."/>
            <person name="Morin E."/>
            <person name="Kohler A."/>
            <person name="Barry K."/>
            <person name="LaButti K."/>
            <person name="Morin E."/>
            <person name="Salamov A."/>
            <person name="Lipzen A."/>
            <person name="Mereny Z."/>
            <person name="Hegedus B."/>
            <person name="Baldrian P."/>
            <person name="Stursova M."/>
            <person name="Weitz H."/>
            <person name="Taylor A."/>
            <person name="Grigoriev I.V."/>
            <person name="Nagy L.G."/>
            <person name="Martin F."/>
            <person name="Kauserud H."/>
        </authorList>
    </citation>
    <scope>NUCLEOTIDE SEQUENCE</scope>
    <source>
        <strain evidence="2">CBHHK182m</strain>
    </source>
</reference>
<evidence type="ECO:0000313" key="2">
    <source>
        <dbReference type="EMBL" id="KAJ7772472.1"/>
    </source>
</evidence>
<dbReference type="EMBL" id="JARKIB010000014">
    <property type="protein sequence ID" value="KAJ7772472.1"/>
    <property type="molecule type" value="Genomic_DNA"/>
</dbReference>
<dbReference type="AlphaFoldDB" id="A0AAD7JZC9"/>
<keyword evidence="3" id="KW-1185">Reference proteome</keyword>
<gene>
    <name evidence="2" type="ORF">B0H16DRAFT_1451543</name>
</gene>
<name>A0AAD7JZC9_9AGAR</name>
<evidence type="ECO:0000256" key="1">
    <source>
        <dbReference type="SAM" id="MobiDB-lite"/>
    </source>
</evidence>
<organism evidence="2 3">
    <name type="scientific">Mycena metata</name>
    <dbReference type="NCBI Taxonomy" id="1033252"/>
    <lineage>
        <taxon>Eukaryota</taxon>
        <taxon>Fungi</taxon>
        <taxon>Dikarya</taxon>
        <taxon>Basidiomycota</taxon>
        <taxon>Agaricomycotina</taxon>
        <taxon>Agaricomycetes</taxon>
        <taxon>Agaricomycetidae</taxon>
        <taxon>Agaricales</taxon>
        <taxon>Marasmiineae</taxon>
        <taxon>Mycenaceae</taxon>
        <taxon>Mycena</taxon>
    </lineage>
</organism>
<sequence length="248" mass="27974">MSKLEYFGQSLFLPQLPFFWFTPRDISRQPPGRCLAKKICENGPFGADISHFPTGGRTKVKKTRTRQEPVKDFSFGHSAVRSKTFERRWKSSRIEHEEKNAVGALESKPETGDQKESQRQKVWKKQNERGSGTLEFTAEVRRRADVAGDLEMNLAPLLFPLRFDHGTCLAPGGLVLVSRFAPEASGPDSRHSESMTFGVINRRYGLQDTLEYGGLVQGKIQDVFGSQLQLQFKLPRPHGPSASRHSRS</sequence>
<evidence type="ECO:0000313" key="3">
    <source>
        <dbReference type="Proteomes" id="UP001215598"/>
    </source>
</evidence>
<feature type="region of interest" description="Disordered" evidence="1">
    <location>
        <begin position="96"/>
        <end position="128"/>
    </location>
</feature>
<feature type="compositionally biased region" description="Basic and acidic residues" evidence="1">
    <location>
        <begin position="107"/>
        <end position="119"/>
    </location>
</feature>
<proteinExistence type="predicted"/>
<protein>
    <submittedName>
        <fullName evidence="2">Uncharacterized protein</fullName>
    </submittedName>
</protein>
<accession>A0AAD7JZC9</accession>
<comment type="caution">
    <text evidence="2">The sequence shown here is derived from an EMBL/GenBank/DDBJ whole genome shotgun (WGS) entry which is preliminary data.</text>
</comment>